<proteinExistence type="predicted"/>
<evidence type="ECO:0000313" key="3">
    <source>
        <dbReference type="EMBL" id="ORC93324.1"/>
    </source>
</evidence>
<gene>
    <name evidence="3" type="ORF">TM35_000012010</name>
</gene>
<organism evidence="3 4">
    <name type="scientific">Trypanosoma theileri</name>
    <dbReference type="NCBI Taxonomy" id="67003"/>
    <lineage>
        <taxon>Eukaryota</taxon>
        <taxon>Discoba</taxon>
        <taxon>Euglenozoa</taxon>
        <taxon>Kinetoplastea</taxon>
        <taxon>Metakinetoplastina</taxon>
        <taxon>Trypanosomatida</taxon>
        <taxon>Trypanosomatidae</taxon>
        <taxon>Trypanosoma</taxon>
    </lineage>
</organism>
<feature type="region of interest" description="Disordered" evidence="1">
    <location>
        <begin position="505"/>
        <end position="552"/>
    </location>
</feature>
<keyword evidence="4" id="KW-1185">Reference proteome</keyword>
<feature type="domain" description="Aminotransferase class I/classII large" evidence="2">
    <location>
        <begin position="58"/>
        <end position="170"/>
    </location>
</feature>
<reference evidence="3 4" key="1">
    <citation type="submission" date="2017-03" db="EMBL/GenBank/DDBJ databases">
        <title>An alternative strategy for trypanosome survival in the mammalian bloodstream revealed through genome and transcriptome analysis of the ubiquitous bovine parasite Trypanosoma (Megatrypanum) theileri.</title>
        <authorList>
            <person name="Kelly S."/>
            <person name="Ivens A."/>
            <person name="Mott A."/>
            <person name="O'Neill E."/>
            <person name="Emms D."/>
            <person name="Macleod O."/>
            <person name="Voorheis P."/>
            <person name="Matthews J."/>
            <person name="Matthews K."/>
            <person name="Carrington M."/>
        </authorList>
    </citation>
    <scope>NUCLEOTIDE SEQUENCE [LARGE SCALE GENOMIC DNA]</scope>
    <source>
        <strain evidence="3">Edinburgh</strain>
    </source>
</reference>
<evidence type="ECO:0000259" key="2">
    <source>
        <dbReference type="Pfam" id="PF00155"/>
    </source>
</evidence>
<dbReference type="VEuPathDB" id="TriTrypDB:TM35_000012010"/>
<sequence>MHKTLGSIGRNAAATAAGTIGNTSNGNGSDATSTLGVFQNVHIKPFPVRAAIDIGTGGMASLTVGRVDAAHNAVRDFMYQTQVPLYLQSATSTTASHSSSSSSSSSSFVMSEETRIDIRNKMRLLHGALRRDNYDGLSERAAVISWPLCEAADAVSLAEELTREFKVDVRVLGKTFNVEMPFLGSSETSNSMQVVNLPQKENTRNFVKCNKETSGNDSLQLLMQRVARRRERQRHNPQDLNAEDEVSCVVSPKLQMEQLSFLAHAAVSKCIAPQRMLVLMEDSHRGLCILGTDTTPSDGKESSEVNENSSREDIIVSSEETNSSKMLLHVLPVDTTVAHRLLLTVVQRRDGASGNNGGRRSPNPVLREEFQQLRHLLEEMVCQTLPEWVLLKSRTGGVICGSSFNDGVLNIAARVSQRTSVSLDHLETNALMHYCGLTDILLAENYTDPTVVLPNAAVASAIMRALETRRFEYLPEVNVAAALLIQPSLWTYGRRERIRGSLQTDSFYSGGSKRRTFRRPHSRGNPTASPEASWQHNQSWNPLSYENSTKGT</sequence>
<dbReference type="EMBL" id="NBCO01000001">
    <property type="protein sequence ID" value="ORC93324.1"/>
    <property type="molecule type" value="Genomic_DNA"/>
</dbReference>
<accession>A0A1X0P8P7</accession>
<dbReference type="Proteomes" id="UP000192257">
    <property type="component" value="Unassembled WGS sequence"/>
</dbReference>
<dbReference type="GeneID" id="39980662"/>
<dbReference type="AlphaFoldDB" id="A0A1X0P8P7"/>
<feature type="compositionally biased region" description="Basic and acidic residues" evidence="1">
    <location>
        <begin position="298"/>
        <end position="311"/>
    </location>
</feature>
<feature type="compositionally biased region" description="Basic residues" evidence="1">
    <location>
        <begin position="512"/>
        <end position="522"/>
    </location>
</feature>
<evidence type="ECO:0000256" key="1">
    <source>
        <dbReference type="SAM" id="MobiDB-lite"/>
    </source>
</evidence>
<dbReference type="RefSeq" id="XP_028887390.1">
    <property type="nucleotide sequence ID" value="XM_029020882.1"/>
</dbReference>
<dbReference type="InterPro" id="IPR004839">
    <property type="entry name" value="Aminotransferase_I/II_large"/>
</dbReference>
<protein>
    <recommendedName>
        <fullName evidence="2">Aminotransferase class I/classII large domain-containing protein</fullName>
    </recommendedName>
</protein>
<dbReference type="OrthoDB" id="273239at2759"/>
<feature type="compositionally biased region" description="Polar residues" evidence="1">
    <location>
        <begin position="524"/>
        <end position="552"/>
    </location>
</feature>
<comment type="caution">
    <text evidence="3">The sequence shown here is derived from an EMBL/GenBank/DDBJ whole genome shotgun (WGS) entry which is preliminary data.</text>
</comment>
<dbReference type="GO" id="GO:0030170">
    <property type="term" value="F:pyridoxal phosphate binding"/>
    <property type="evidence" value="ECO:0007669"/>
    <property type="project" value="InterPro"/>
</dbReference>
<evidence type="ECO:0000313" key="4">
    <source>
        <dbReference type="Proteomes" id="UP000192257"/>
    </source>
</evidence>
<dbReference type="Pfam" id="PF00155">
    <property type="entry name" value="Aminotran_1_2"/>
    <property type="match status" value="1"/>
</dbReference>
<feature type="region of interest" description="Disordered" evidence="1">
    <location>
        <begin position="291"/>
        <end position="311"/>
    </location>
</feature>
<name>A0A1X0P8P7_9TRYP</name>